<evidence type="ECO:0000256" key="2">
    <source>
        <dbReference type="ARBA" id="ARBA00012296"/>
    </source>
</evidence>
<keyword evidence="6" id="KW-0443">Lipid metabolism</keyword>
<comment type="similarity">
    <text evidence="1">Belongs to the diphosphomevalonate decarboxylase family.</text>
</comment>
<gene>
    <name evidence="11" type="primary">mvaD</name>
    <name evidence="11" type="ORF">H1016_02875</name>
</gene>
<comment type="caution">
    <text evidence="11">The sequence shown here is derived from an EMBL/GenBank/DDBJ whole genome shotgun (WGS) entry which is preliminary data.</text>
</comment>
<dbReference type="AlphaFoldDB" id="A0A832XJD8"/>
<dbReference type="InterPro" id="IPR029765">
    <property type="entry name" value="Mev_diP_decarb"/>
</dbReference>
<dbReference type="InterPro" id="IPR053859">
    <property type="entry name" value="MVD-like_N"/>
</dbReference>
<reference evidence="11 12" key="1">
    <citation type="journal article" name="Nat. Commun.">
        <title>Undinarchaeota illuminate DPANN phylogeny and the impact of gene transfer on archaeal evolution.</title>
        <authorList>
            <person name="Dombrowski N."/>
            <person name="Williams T.A."/>
            <person name="Sun J."/>
            <person name="Woodcroft B.J."/>
            <person name="Lee J.H."/>
            <person name="Minh B.Q."/>
            <person name="Rinke C."/>
            <person name="Spang A."/>
        </authorList>
    </citation>
    <scope>NUCLEOTIDE SEQUENCE [LARGE SCALE GENOMIC DNA]</scope>
    <source>
        <strain evidence="11">MAG_bin1129</strain>
    </source>
</reference>
<feature type="domain" description="Mvd1 C-terminal" evidence="9">
    <location>
        <begin position="183"/>
        <end position="309"/>
    </location>
</feature>
<evidence type="ECO:0000256" key="6">
    <source>
        <dbReference type="ARBA" id="ARBA00023098"/>
    </source>
</evidence>
<evidence type="ECO:0000256" key="8">
    <source>
        <dbReference type="NCBIfam" id="TIGR01240"/>
    </source>
</evidence>
<dbReference type="SUPFAM" id="SSF54211">
    <property type="entry name" value="Ribosomal protein S5 domain 2-like"/>
    <property type="match status" value="1"/>
</dbReference>
<dbReference type="GO" id="GO:0004163">
    <property type="term" value="F:diphosphomevalonate decarboxylase activity"/>
    <property type="evidence" value="ECO:0007669"/>
    <property type="project" value="UniProtKB-UniRule"/>
</dbReference>
<keyword evidence="7 11" id="KW-0456">Lyase</keyword>
<evidence type="ECO:0000313" key="11">
    <source>
        <dbReference type="EMBL" id="HIK00457.1"/>
    </source>
</evidence>
<keyword evidence="5" id="KW-0067">ATP-binding</keyword>
<sequence length="337" mass="37401">MALVSVESHPNIALVKYWGQRDSDLYLPYNSSISITLNSKLWTRTSIYTSKELKKDEAYLNGKKLSGAKLKRALRQVNYLRKNNVISKKAKVKIASVNNFPTGAGIASSASGFSALALALNKSFKLNLNKKELSVLARIGSGSAARSIYGGFVLWNKGKLKSGADSYAVQVKKENFWSELRDLVIIVETKEKKVNSAEGMQRCVETSPSFMHRIGEAESRVEKIKRALFKKDFENLAIETMHDSDRMHSLISEARPKFSYLNAASKNVINTVRAFNSNGIKAAYTFDAGPNAHVLTLKKNVNDLKQILFKIKGVKEIIEAKVGGGPKIIKKEVRVSK</sequence>
<dbReference type="InterPro" id="IPR014721">
    <property type="entry name" value="Ribsml_uS5_D2-typ_fold_subgr"/>
</dbReference>
<dbReference type="InterPro" id="IPR005935">
    <property type="entry name" value="Mev_decarb"/>
</dbReference>
<dbReference type="Proteomes" id="UP000646946">
    <property type="component" value="Unassembled WGS sequence"/>
</dbReference>
<dbReference type="GO" id="GO:0005829">
    <property type="term" value="C:cytosol"/>
    <property type="evidence" value="ECO:0007669"/>
    <property type="project" value="InterPro"/>
</dbReference>
<accession>A0A832XJD8</accession>
<protein>
    <recommendedName>
        <fullName evidence="2 8">Diphosphomevalonate decarboxylase</fullName>
        <ecNumber evidence="2 8">4.1.1.33</ecNumber>
    </recommendedName>
</protein>
<dbReference type="InterPro" id="IPR036554">
    <property type="entry name" value="GHMP_kinase_C_sf"/>
</dbReference>
<dbReference type="GO" id="GO:0019287">
    <property type="term" value="P:isopentenyl diphosphate biosynthetic process, mevalonate pathway"/>
    <property type="evidence" value="ECO:0007669"/>
    <property type="project" value="UniProtKB-UniRule"/>
</dbReference>
<evidence type="ECO:0000256" key="4">
    <source>
        <dbReference type="ARBA" id="ARBA00022741"/>
    </source>
</evidence>
<dbReference type="InterPro" id="IPR041431">
    <property type="entry name" value="Mvd1_C"/>
</dbReference>
<evidence type="ECO:0000256" key="1">
    <source>
        <dbReference type="ARBA" id="ARBA00008831"/>
    </source>
</evidence>
<dbReference type="InterPro" id="IPR020568">
    <property type="entry name" value="Ribosomal_Su5_D2-typ_SF"/>
</dbReference>
<evidence type="ECO:0000259" key="10">
    <source>
        <dbReference type="Pfam" id="PF22700"/>
    </source>
</evidence>
<dbReference type="GO" id="GO:0005524">
    <property type="term" value="F:ATP binding"/>
    <property type="evidence" value="ECO:0007669"/>
    <property type="project" value="UniProtKB-KW"/>
</dbReference>
<feature type="domain" description="Diphosphomevalonate decarboxylase-like N-terminal" evidence="10">
    <location>
        <begin position="8"/>
        <end position="168"/>
    </location>
</feature>
<evidence type="ECO:0000256" key="7">
    <source>
        <dbReference type="ARBA" id="ARBA00023239"/>
    </source>
</evidence>
<dbReference type="FunFam" id="3.30.230.10:FF:000072">
    <property type="entry name" value="Diphosphomevalonate decarboxylase"/>
    <property type="match status" value="1"/>
</dbReference>
<dbReference type="Gene3D" id="3.30.230.10">
    <property type="match status" value="1"/>
</dbReference>
<evidence type="ECO:0000256" key="3">
    <source>
        <dbReference type="ARBA" id="ARBA00022516"/>
    </source>
</evidence>
<dbReference type="PIRSF" id="PIRSF015950">
    <property type="entry name" value="Mev_P_decrbx"/>
    <property type="match status" value="1"/>
</dbReference>
<name>A0A832XJD8_9ARCH</name>
<dbReference type="Pfam" id="PF18376">
    <property type="entry name" value="MDD_C"/>
    <property type="match status" value="1"/>
</dbReference>
<dbReference type="NCBIfam" id="TIGR01240">
    <property type="entry name" value="mevDPdecarb"/>
    <property type="match status" value="1"/>
</dbReference>
<dbReference type="Gene3D" id="3.30.70.890">
    <property type="entry name" value="GHMP kinase, C-terminal domain"/>
    <property type="match status" value="1"/>
</dbReference>
<dbReference type="PANTHER" id="PTHR10977:SF3">
    <property type="entry name" value="DIPHOSPHOMEVALONATE DECARBOXYLASE"/>
    <property type="match status" value="1"/>
</dbReference>
<dbReference type="EMBL" id="DVAB01000023">
    <property type="protein sequence ID" value="HIK00457.1"/>
    <property type="molecule type" value="Genomic_DNA"/>
</dbReference>
<keyword evidence="3" id="KW-0444">Lipid biosynthesis</keyword>
<dbReference type="SUPFAM" id="SSF55060">
    <property type="entry name" value="GHMP Kinase, C-terminal domain"/>
    <property type="match status" value="1"/>
</dbReference>
<keyword evidence="12" id="KW-1185">Reference proteome</keyword>
<dbReference type="Pfam" id="PF22700">
    <property type="entry name" value="MVD-like_N"/>
    <property type="match status" value="1"/>
</dbReference>
<keyword evidence="4" id="KW-0547">Nucleotide-binding</keyword>
<proteinExistence type="inferred from homology"/>
<organism evidence="11 12">
    <name type="scientific">Candidatus Naiadarchaeum limnaeum</name>
    <dbReference type="NCBI Taxonomy" id="2756139"/>
    <lineage>
        <taxon>Archaea</taxon>
        <taxon>Candidatus Undinarchaeota</taxon>
        <taxon>Candidatus Undinarchaeia</taxon>
        <taxon>Candidatus Naiadarchaeales</taxon>
        <taxon>Candidatus Naiadarchaeaceae</taxon>
        <taxon>Candidatus Naiadarchaeum</taxon>
    </lineage>
</organism>
<dbReference type="EC" id="4.1.1.33" evidence="2 8"/>
<dbReference type="PANTHER" id="PTHR10977">
    <property type="entry name" value="DIPHOSPHOMEVALONATE DECARBOXYLASE"/>
    <property type="match status" value="1"/>
</dbReference>
<evidence type="ECO:0000259" key="9">
    <source>
        <dbReference type="Pfam" id="PF18376"/>
    </source>
</evidence>
<evidence type="ECO:0000256" key="5">
    <source>
        <dbReference type="ARBA" id="ARBA00022840"/>
    </source>
</evidence>
<evidence type="ECO:0000313" key="12">
    <source>
        <dbReference type="Proteomes" id="UP000646946"/>
    </source>
</evidence>